<proteinExistence type="predicted"/>
<accession>A0A4P7N2U9</accession>
<sequence length="31" mass="3774">MSYRQPEIKLLQLKYEKTVILTILIINHIFN</sequence>
<evidence type="ECO:0000313" key="1">
    <source>
        <dbReference type="EMBL" id="QBZ56777.1"/>
    </source>
</evidence>
<dbReference type="Proteomes" id="UP000294847">
    <property type="component" value="Chromosome 2"/>
</dbReference>
<evidence type="ECO:0000313" key="2">
    <source>
        <dbReference type="Proteomes" id="UP000294847"/>
    </source>
</evidence>
<dbReference type="AlphaFoldDB" id="A0A4P7N2U9"/>
<reference evidence="1 2" key="1">
    <citation type="journal article" date="2019" name="Mol. Biol. Evol.">
        <title>Blast fungal genomes show frequent chromosomal changes, gene gains and losses, and effector gene turnover.</title>
        <authorList>
            <person name="Gomez Luciano L.B."/>
            <person name="Jason Tsai I."/>
            <person name="Chuma I."/>
            <person name="Tosa Y."/>
            <person name="Chen Y.H."/>
            <person name="Li J.Y."/>
            <person name="Li M.Y."/>
            <person name="Jade Lu M.Y."/>
            <person name="Nakayashiki H."/>
            <person name="Li W.H."/>
        </authorList>
    </citation>
    <scope>NUCLEOTIDE SEQUENCE [LARGE SCALE GENOMIC DNA]</scope>
    <source>
        <strain evidence="1">MZ5-1-6</strain>
    </source>
</reference>
<organism evidence="1 2">
    <name type="scientific">Pyricularia oryzae</name>
    <name type="common">Rice blast fungus</name>
    <name type="synonym">Magnaporthe oryzae</name>
    <dbReference type="NCBI Taxonomy" id="318829"/>
    <lineage>
        <taxon>Eukaryota</taxon>
        <taxon>Fungi</taxon>
        <taxon>Dikarya</taxon>
        <taxon>Ascomycota</taxon>
        <taxon>Pezizomycotina</taxon>
        <taxon>Sordariomycetes</taxon>
        <taxon>Sordariomycetidae</taxon>
        <taxon>Magnaporthales</taxon>
        <taxon>Pyriculariaceae</taxon>
        <taxon>Pyricularia</taxon>
    </lineage>
</organism>
<protein>
    <submittedName>
        <fullName evidence="1">Uncharacterized protein</fullName>
    </submittedName>
</protein>
<name>A0A4P7N2U9_PYROR</name>
<gene>
    <name evidence="1" type="ORF">PoMZ_01693</name>
</gene>
<dbReference type="EMBL" id="CP034205">
    <property type="protein sequence ID" value="QBZ56777.1"/>
    <property type="molecule type" value="Genomic_DNA"/>
</dbReference>